<dbReference type="AlphaFoldDB" id="A0A415PR21"/>
<reference evidence="2" key="2">
    <citation type="submission" date="2021-02" db="EMBL/GenBank/DDBJ databases">
        <title>Infant gut strain persistence is associated with maternal origin, phylogeny, and functional potential including surface adhesion and iron acquisition.</title>
        <authorList>
            <person name="Lou Y.C."/>
        </authorList>
    </citation>
    <scope>NUCLEOTIDE SEQUENCE</scope>
    <source>
        <strain evidence="2">L3_108_103G1_dasL3_108_103G1_concoct_2</strain>
    </source>
</reference>
<feature type="transmembrane region" description="Helical" evidence="1">
    <location>
        <begin position="173"/>
        <end position="195"/>
    </location>
</feature>
<evidence type="ECO:0000313" key="3">
    <source>
        <dbReference type="EMBL" id="RHM15201.1"/>
    </source>
</evidence>
<dbReference type="GeneID" id="92792382"/>
<comment type="caution">
    <text evidence="3">The sequence shown here is derived from an EMBL/GenBank/DDBJ whole genome shotgun (WGS) entry which is preliminary data.</text>
</comment>
<gene>
    <name evidence="3" type="ORF">DWZ83_00645</name>
    <name evidence="2" type="ORF">KHZ85_06225</name>
</gene>
<accession>A0A415PR21</accession>
<dbReference type="OrthoDB" id="9793746at2"/>
<feature type="transmembrane region" description="Helical" evidence="1">
    <location>
        <begin position="123"/>
        <end position="142"/>
    </location>
</feature>
<proteinExistence type="predicted"/>
<feature type="transmembrane region" description="Helical" evidence="1">
    <location>
        <begin position="54"/>
        <end position="74"/>
    </location>
</feature>
<reference evidence="3 4" key="1">
    <citation type="submission" date="2018-08" db="EMBL/GenBank/DDBJ databases">
        <title>A genome reference for cultivated species of the human gut microbiota.</title>
        <authorList>
            <person name="Zou Y."/>
            <person name="Xue W."/>
            <person name="Luo G."/>
        </authorList>
    </citation>
    <scope>NUCLEOTIDE SEQUENCE [LARGE SCALE GENOMIC DNA]</scope>
    <source>
        <strain evidence="3 4">AF35-6BH</strain>
    </source>
</reference>
<evidence type="ECO:0000256" key="1">
    <source>
        <dbReference type="SAM" id="Phobius"/>
    </source>
</evidence>
<keyword evidence="4" id="KW-1185">Reference proteome</keyword>
<evidence type="ECO:0000313" key="2">
    <source>
        <dbReference type="EMBL" id="MBS4884345.1"/>
    </source>
</evidence>
<dbReference type="PANTHER" id="PTHR37308">
    <property type="entry name" value="INTEGRAL MEMBRANE PROTEIN"/>
    <property type="match status" value="1"/>
</dbReference>
<dbReference type="PANTHER" id="PTHR37308:SF1">
    <property type="entry name" value="POLYPRENYL-PHOSPHATE TRANSPORTER"/>
    <property type="match status" value="1"/>
</dbReference>
<evidence type="ECO:0000313" key="4">
    <source>
        <dbReference type="Proteomes" id="UP000284868"/>
    </source>
</evidence>
<keyword evidence="1" id="KW-0812">Transmembrane</keyword>
<feature type="transmembrane region" description="Helical" evidence="1">
    <location>
        <begin position="6"/>
        <end position="33"/>
    </location>
</feature>
<protein>
    <submittedName>
        <fullName evidence="3">DUF368 domain-containing protein</fullName>
    </submittedName>
</protein>
<dbReference type="EMBL" id="QRPK01000002">
    <property type="protein sequence ID" value="RHM15201.1"/>
    <property type="molecule type" value="Genomic_DNA"/>
</dbReference>
<keyword evidence="1" id="KW-1133">Transmembrane helix</keyword>
<dbReference type="InterPro" id="IPR007163">
    <property type="entry name" value="VCA0040-like"/>
</dbReference>
<dbReference type="RefSeq" id="WP_004797385.1">
    <property type="nucleotide sequence ID" value="NZ_CABKNA010000019.1"/>
</dbReference>
<sequence>MLKTLIGGIAVGLANIIPGVSGGTMMVVLGLFNRVMSSISGIFTKENPNRLDDIKFLATVLIGAMIGLVVFANVLEWCFGNYPTQTMFGFVGMVAFSIPSLVRSEMKEDERLNAKTPTSKKALSILGFGLGCVIIFGMMLIAPEEKELVITSFPALDLVYLLKMVLIGFVAGFAMFIPGVSGSMCLLIIGEYYLFKSLLANVTSFDLQILIPLAFMGVGILLGIVASSKITGYCLKHFHNITIYFILGLVIASSIVLIPLDATYDMMMIISCFITMLVGGIIVVMLEKLA</sequence>
<organism evidence="3 4">
    <name type="scientific">Amedibacillus dolichus</name>
    <dbReference type="NCBI Taxonomy" id="31971"/>
    <lineage>
        <taxon>Bacteria</taxon>
        <taxon>Bacillati</taxon>
        <taxon>Bacillota</taxon>
        <taxon>Erysipelotrichia</taxon>
        <taxon>Erysipelotrichales</taxon>
        <taxon>Erysipelotrichaceae</taxon>
        <taxon>Amedibacillus</taxon>
    </lineage>
</organism>
<dbReference type="Pfam" id="PF04018">
    <property type="entry name" value="VCA0040-like"/>
    <property type="match status" value="1"/>
</dbReference>
<feature type="transmembrane region" description="Helical" evidence="1">
    <location>
        <begin position="238"/>
        <end position="260"/>
    </location>
</feature>
<dbReference type="Proteomes" id="UP000284868">
    <property type="component" value="Unassembled WGS sequence"/>
</dbReference>
<feature type="transmembrane region" description="Helical" evidence="1">
    <location>
        <begin position="148"/>
        <end position="166"/>
    </location>
</feature>
<name>A0A415PR21_9FIRM</name>
<dbReference type="EMBL" id="JAGZMZ010000013">
    <property type="protein sequence ID" value="MBS4884345.1"/>
    <property type="molecule type" value="Genomic_DNA"/>
</dbReference>
<feature type="transmembrane region" description="Helical" evidence="1">
    <location>
        <begin position="86"/>
        <end position="102"/>
    </location>
</feature>
<feature type="transmembrane region" description="Helical" evidence="1">
    <location>
        <begin position="266"/>
        <end position="286"/>
    </location>
</feature>
<feature type="transmembrane region" description="Helical" evidence="1">
    <location>
        <begin position="207"/>
        <end position="226"/>
    </location>
</feature>
<keyword evidence="1" id="KW-0472">Membrane</keyword>
<dbReference type="Proteomes" id="UP000753219">
    <property type="component" value="Unassembled WGS sequence"/>
</dbReference>